<dbReference type="EMBL" id="FRBL01000001">
    <property type="protein sequence ID" value="SHK91142.1"/>
    <property type="molecule type" value="Genomic_DNA"/>
</dbReference>
<evidence type="ECO:0000256" key="1">
    <source>
        <dbReference type="SAM" id="Phobius"/>
    </source>
</evidence>
<reference evidence="2 3" key="1">
    <citation type="submission" date="2016-11" db="EMBL/GenBank/DDBJ databases">
        <authorList>
            <person name="Jaros S."/>
            <person name="Januszkiewicz K."/>
            <person name="Wedrychowicz H."/>
        </authorList>
    </citation>
    <scope>NUCLEOTIDE SEQUENCE [LARGE SCALE GENOMIC DNA]</scope>
    <source>
        <strain evidence="2 3">DSM 27406</strain>
    </source>
</reference>
<dbReference type="STRING" id="1419482.SAMN05444266_101561"/>
<dbReference type="AlphaFoldDB" id="A0A1M6WBK0"/>
<evidence type="ECO:0000313" key="3">
    <source>
        <dbReference type="Proteomes" id="UP000184420"/>
    </source>
</evidence>
<keyword evidence="1" id="KW-1133">Transmembrane helix</keyword>
<feature type="transmembrane region" description="Helical" evidence="1">
    <location>
        <begin position="111"/>
        <end position="136"/>
    </location>
</feature>
<sequence length="258" mass="29304">MKNIIWTEWLKVRTYRTFWVMLLLAVIIPVAANFFMANLFSNGDLKKATQLMGQPFSFPDIWLSVASISSYTSGLFAILLIILTTNEYTFRTNRQNIIDGWDRREFVYAKLFWLVALSVLALVVSTLTGIIVGLSYGDTSVSFEDYRYIVYYFLQVLVALAIALLIAVLLKRAGIAIVIFLAYSMMIDNVVSALLTRRFGRIGGLLPLQAGDELLPVPLFGKMISKEVYEPYVYFIAVLAYICLAVYVVFRKMMKSDL</sequence>
<dbReference type="RefSeq" id="WP_073077786.1">
    <property type="nucleotide sequence ID" value="NZ_FRBL01000001.1"/>
</dbReference>
<feature type="transmembrane region" description="Helical" evidence="1">
    <location>
        <begin position="177"/>
        <end position="195"/>
    </location>
</feature>
<gene>
    <name evidence="2" type="ORF">SAMN05444266_101561</name>
</gene>
<protein>
    <submittedName>
        <fullName evidence="2">ABC-2 family transporter protein</fullName>
    </submittedName>
</protein>
<accession>A0A1M6WBK0</accession>
<organism evidence="2 3">
    <name type="scientific">Chitinophaga jiangningensis</name>
    <dbReference type="NCBI Taxonomy" id="1419482"/>
    <lineage>
        <taxon>Bacteria</taxon>
        <taxon>Pseudomonadati</taxon>
        <taxon>Bacteroidota</taxon>
        <taxon>Chitinophagia</taxon>
        <taxon>Chitinophagales</taxon>
        <taxon>Chitinophagaceae</taxon>
        <taxon>Chitinophaga</taxon>
    </lineage>
</organism>
<dbReference type="PANTHER" id="PTHR37305:SF1">
    <property type="entry name" value="MEMBRANE PROTEIN"/>
    <property type="match status" value="1"/>
</dbReference>
<dbReference type="Pfam" id="PF12730">
    <property type="entry name" value="ABC2_membrane_4"/>
    <property type="match status" value="1"/>
</dbReference>
<keyword evidence="1" id="KW-0472">Membrane</keyword>
<dbReference type="Proteomes" id="UP000184420">
    <property type="component" value="Unassembled WGS sequence"/>
</dbReference>
<keyword evidence="3" id="KW-1185">Reference proteome</keyword>
<feature type="transmembrane region" description="Helical" evidence="1">
    <location>
        <begin position="232"/>
        <end position="250"/>
    </location>
</feature>
<keyword evidence="1" id="KW-0812">Transmembrane</keyword>
<feature type="transmembrane region" description="Helical" evidence="1">
    <location>
        <begin position="61"/>
        <end position="84"/>
    </location>
</feature>
<dbReference type="PANTHER" id="PTHR37305">
    <property type="entry name" value="INTEGRAL MEMBRANE PROTEIN-RELATED"/>
    <property type="match status" value="1"/>
</dbReference>
<name>A0A1M6WBK0_9BACT</name>
<feature type="transmembrane region" description="Helical" evidence="1">
    <location>
        <begin position="20"/>
        <end position="41"/>
    </location>
</feature>
<evidence type="ECO:0000313" key="2">
    <source>
        <dbReference type="EMBL" id="SHK91142.1"/>
    </source>
</evidence>
<proteinExistence type="predicted"/>
<feature type="transmembrane region" description="Helical" evidence="1">
    <location>
        <begin position="148"/>
        <end position="170"/>
    </location>
</feature>